<dbReference type="Proteomes" id="UP000054270">
    <property type="component" value="Unassembled WGS sequence"/>
</dbReference>
<gene>
    <name evidence="2" type="ORF">HYPSUDRAFT_586703</name>
</gene>
<keyword evidence="1" id="KW-0812">Transmembrane</keyword>
<dbReference type="EMBL" id="KN817543">
    <property type="protein sequence ID" value="KJA23431.1"/>
    <property type="molecule type" value="Genomic_DNA"/>
</dbReference>
<evidence type="ECO:0000313" key="3">
    <source>
        <dbReference type="Proteomes" id="UP000054270"/>
    </source>
</evidence>
<sequence length="63" mass="7736">MARLYLLYIFVKFLYVLYLFIYMILILECTLTTMCKNVILESLMLHPRKVRNWLVLSRDRYLA</sequence>
<proteinExistence type="predicted"/>
<protein>
    <submittedName>
        <fullName evidence="2">Uncharacterized protein</fullName>
    </submittedName>
</protein>
<dbReference type="AlphaFoldDB" id="A0A0D2P402"/>
<reference evidence="3" key="1">
    <citation type="submission" date="2014-04" db="EMBL/GenBank/DDBJ databases">
        <title>Evolutionary Origins and Diversification of the Mycorrhizal Mutualists.</title>
        <authorList>
            <consortium name="DOE Joint Genome Institute"/>
            <consortium name="Mycorrhizal Genomics Consortium"/>
            <person name="Kohler A."/>
            <person name="Kuo A."/>
            <person name="Nagy L.G."/>
            <person name="Floudas D."/>
            <person name="Copeland A."/>
            <person name="Barry K.W."/>
            <person name="Cichocki N."/>
            <person name="Veneault-Fourrey C."/>
            <person name="LaButti K."/>
            <person name="Lindquist E.A."/>
            <person name="Lipzen A."/>
            <person name="Lundell T."/>
            <person name="Morin E."/>
            <person name="Murat C."/>
            <person name="Riley R."/>
            <person name="Ohm R."/>
            <person name="Sun H."/>
            <person name="Tunlid A."/>
            <person name="Henrissat B."/>
            <person name="Grigoriev I.V."/>
            <person name="Hibbett D.S."/>
            <person name="Martin F."/>
        </authorList>
    </citation>
    <scope>NUCLEOTIDE SEQUENCE [LARGE SCALE GENOMIC DNA]</scope>
    <source>
        <strain evidence="3">FD-334 SS-4</strain>
    </source>
</reference>
<name>A0A0D2P402_HYPSF</name>
<evidence type="ECO:0000313" key="2">
    <source>
        <dbReference type="EMBL" id="KJA23431.1"/>
    </source>
</evidence>
<organism evidence="2 3">
    <name type="scientific">Hypholoma sublateritium (strain FD-334 SS-4)</name>
    <dbReference type="NCBI Taxonomy" id="945553"/>
    <lineage>
        <taxon>Eukaryota</taxon>
        <taxon>Fungi</taxon>
        <taxon>Dikarya</taxon>
        <taxon>Basidiomycota</taxon>
        <taxon>Agaricomycotina</taxon>
        <taxon>Agaricomycetes</taxon>
        <taxon>Agaricomycetidae</taxon>
        <taxon>Agaricales</taxon>
        <taxon>Agaricineae</taxon>
        <taxon>Strophariaceae</taxon>
        <taxon>Hypholoma</taxon>
    </lineage>
</organism>
<keyword evidence="1" id="KW-0472">Membrane</keyword>
<evidence type="ECO:0000256" key="1">
    <source>
        <dbReference type="SAM" id="Phobius"/>
    </source>
</evidence>
<feature type="transmembrane region" description="Helical" evidence="1">
    <location>
        <begin position="6"/>
        <end position="27"/>
    </location>
</feature>
<keyword evidence="3" id="KW-1185">Reference proteome</keyword>
<accession>A0A0D2P402</accession>
<keyword evidence="1" id="KW-1133">Transmembrane helix</keyword>